<dbReference type="Pfam" id="PF06439">
    <property type="entry name" value="3keto-disac_hyd"/>
    <property type="match status" value="1"/>
</dbReference>
<protein>
    <submittedName>
        <fullName evidence="3">DUF1080 domain-containing protein</fullName>
    </submittedName>
</protein>
<evidence type="ECO:0000313" key="4">
    <source>
        <dbReference type="Proteomes" id="UP001500840"/>
    </source>
</evidence>
<dbReference type="Gene3D" id="2.60.120.560">
    <property type="entry name" value="Exo-inulinase, domain 1"/>
    <property type="match status" value="1"/>
</dbReference>
<proteinExistence type="predicted"/>
<dbReference type="Proteomes" id="UP001500840">
    <property type="component" value="Unassembled WGS sequence"/>
</dbReference>
<dbReference type="RefSeq" id="WP_339944961.1">
    <property type="nucleotide sequence ID" value="NZ_BAABGA010000006.1"/>
</dbReference>
<comment type="caution">
    <text evidence="3">The sequence shown here is derived from an EMBL/GenBank/DDBJ whole genome shotgun (WGS) entry which is preliminary data.</text>
</comment>
<evidence type="ECO:0000256" key="1">
    <source>
        <dbReference type="SAM" id="SignalP"/>
    </source>
</evidence>
<accession>A0ABP8M617</accession>
<feature type="domain" description="3-keto-alpha-glucoside-1,2-lyase/3-keto-2-hydroxy-glucal hydratase" evidence="2">
    <location>
        <begin position="34"/>
        <end position="233"/>
    </location>
</feature>
<sequence length="235" mass="26033">MKRFAACLLTTLLLAPAFSFAEDDSEATKSAADSTVLFDGTSIDGWKGREDLWSVEDGQIVGRTTEANPIDANTFLIWKGDVPENFELTVWFKIEGGNSGIQYRSKIVDEDKFIVGGYQADIDFTNRFAGILYEERGRGILAQRGHRVTITADGKKQDETFADGKELANAIHPGQWNEFRVVAKGNRLQHFINGTMTAEVIDEQSEKSSSDGVIALQLHVGPPMTVRFKNISLQK</sequence>
<feature type="signal peptide" evidence="1">
    <location>
        <begin position="1"/>
        <end position="21"/>
    </location>
</feature>
<name>A0ABP8M617_9BACT</name>
<gene>
    <name evidence="3" type="ORF">GCM10023156_01980</name>
</gene>
<organism evidence="3 4">
    <name type="scientific">Novipirellula rosea</name>
    <dbReference type="NCBI Taxonomy" id="1031540"/>
    <lineage>
        <taxon>Bacteria</taxon>
        <taxon>Pseudomonadati</taxon>
        <taxon>Planctomycetota</taxon>
        <taxon>Planctomycetia</taxon>
        <taxon>Pirellulales</taxon>
        <taxon>Pirellulaceae</taxon>
        <taxon>Novipirellula</taxon>
    </lineage>
</organism>
<evidence type="ECO:0000313" key="3">
    <source>
        <dbReference type="EMBL" id="GAA4444088.1"/>
    </source>
</evidence>
<dbReference type="EMBL" id="BAABGA010000006">
    <property type="protein sequence ID" value="GAA4444088.1"/>
    <property type="molecule type" value="Genomic_DNA"/>
</dbReference>
<feature type="chain" id="PRO_5047441103" evidence="1">
    <location>
        <begin position="22"/>
        <end position="235"/>
    </location>
</feature>
<evidence type="ECO:0000259" key="2">
    <source>
        <dbReference type="Pfam" id="PF06439"/>
    </source>
</evidence>
<reference evidence="4" key="1">
    <citation type="journal article" date="2019" name="Int. J. Syst. Evol. Microbiol.">
        <title>The Global Catalogue of Microorganisms (GCM) 10K type strain sequencing project: providing services to taxonomists for standard genome sequencing and annotation.</title>
        <authorList>
            <consortium name="The Broad Institute Genomics Platform"/>
            <consortium name="The Broad Institute Genome Sequencing Center for Infectious Disease"/>
            <person name="Wu L."/>
            <person name="Ma J."/>
        </authorList>
    </citation>
    <scope>NUCLEOTIDE SEQUENCE [LARGE SCALE GENOMIC DNA]</scope>
    <source>
        <strain evidence="4">JCM 17759</strain>
    </source>
</reference>
<dbReference type="InterPro" id="IPR010496">
    <property type="entry name" value="AL/BT2_dom"/>
</dbReference>
<keyword evidence="4" id="KW-1185">Reference proteome</keyword>
<keyword evidence="1" id="KW-0732">Signal</keyword>